<name>A0A402D6N7_9BACT</name>
<sequence length="365" mass="37903">MALLVPFAGLTILPGKGIQADAANIAAFDAGAVNPLDHSTIRAEFTLRNDGKTPLSLDRLQAGCHCTSAVVEQVNGVRVDFDKIPALDPGRQATVQVILDLSGQPAGDLLKIVSVYLKGNPRPAAQLQIRASLTPIVSFAPARLDFGHLPYGEAKTETVTVSVDRRLMAGEDFPALVSTNPSVQITPAVLLVPHSPSAFGASRLVTRVFQVAVAKDSALGPISGSLLLSAPKKASPTQQTALASVNASLLGQVSGDLSASPAVLAFGAVNYGRDVSRQVVLSAKSDEVWGGLKLGSASSSVNVQLAESTATFVDGQLQAHNHILNVTLLGTRAPGPLQTEIKLTLANGERLIIPVTAYISTDPVP</sequence>
<evidence type="ECO:0000313" key="1">
    <source>
        <dbReference type="EMBL" id="BDI29327.1"/>
    </source>
</evidence>
<dbReference type="Pfam" id="PF07610">
    <property type="entry name" value="DUF1573"/>
    <property type="match status" value="1"/>
</dbReference>
<dbReference type="PANTHER" id="PTHR37833">
    <property type="entry name" value="LIPOPROTEIN-RELATED"/>
    <property type="match status" value="1"/>
</dbReference>
<proteinExistence type="predicted"/>
<organism evidence="1 2">
    <name type="scientific">Capsulimonas corticalis</name>
    <dbReference type="NCBI Taxonomy" id="2219043"/>
    <lineage>
        <taxon>Bacteria</taxon>
        <taxon>Bacillati</taxon>
        <taxon>Armatimonadota</taxon>
        <taxon>Armatimonadia</taxon>
        <taxon>Capsulimonadales</taxon>
        <taxon>Capsulimonadaceae</taxon>
        <taxon>Capsulimonas</taxon>
    </lineage>
</organism>
<dbReference type="PANTHER" id="PTHR37833:SF1">
    <property type="entry name" value="SIGNAL PEPTIDE PROTEIN"/>
    <property type="match status" value="1"/>
</dbReference>
<dbReference type="AlphaFoldDB" id="A0A402D6N7"/>
<accession>A0A402D6N7</accession>
<reference evidence="1 2" key="1">
    <citation type="journal article" date="2019" name="Int. J. Syst. Evol. Microbiol.">
        <title>Capsulimonas corticalis gen. nov., sp. nov., an aerobic capsulated bacterium, of a novel bacterial order, Capsulimonadales ord. nov., of the class Armatimonadia of the phylum Armatimonadetes.</title>
        <authorList>
            <person name="Li J."/>
            <person name="Kudo C."/>
            <person name="Tonouchi A."/>
        </authorList>
    </citation>
    <scope>NUCLEOTIDE SEQUENCE [LARGE SCALE GENOMIC DNA]</scope>
    <source>
        <strain evidence="1 2">AX-7</strain>
    </source>
</reference>
<keyword evidence="2" id="KW-1185">Reference proteome</keyword>
<dbReference type="Proteomes" id="UP000287394">
    <property type="component" value="Chromosome"/>
</dbReference>
<dbReference type="Gene3D" id="2.60.40.10">
    <property type="entry name" value="Immunoglobulins"/>
    <property type="match status" value="1"/>
</dbReference>
<gene>
    <name evidence="1" type="ORF">CCAX7_13780</name>
</gene>
<dbReference type="InterPro" id="IPR011467">
    <property type="entry name" value="DUF1573"/>
</dbReference>
<evidence type="ECO:0000313" key="2">
    <source>
        <dbReference type="Proteomes" id="UP000287394"/>
    </source>
</evidence>
<dbReference type="EMBL" id="AP025739">
    <property type="protein sequence ID" value="BDI29327.1"/>
    <property type="molecule type" value="Genomic_DNA"/>
</dbReference>
<dbReference type="KEGG" id="ccot:CCAX7_13780"/>
<protein>
    <submittedName>
        <fullName evidence="1">Uncharacterized protein</fullName>
    </submittedName>
</protein>
<dbReference type="InterPro" id="IPR013783">
    <property type="entry name" value="Ig-like_fold"/>
</dbReference>